<evidence type="ECO:0000313" key="2">
    <source>
        <dbReference type="Proteomes" id="UP000823674"/>
    </source>
</evidence>
<dbReference type="EMBL" id="JADBGQ010000010">
    <property type="protein sequence ID" value="KAG5375945.1"/>
    <property type="molecule type" value="Genomic_DNA"/>
</dbReference>
<sequence length="124" mass="15148">MNYLVDLLDQEMCLTNLDGHKIVLKNLVGHEMGWAIRYDLEMDWSNRHEREMSWKWKIKNQRCFQQNECKEQFGRTRKRWTEPKKDLVEKRPFRPCLFINLTCSNIEAKLTRVTHSCRTRFEVK</sequence>
<comment type="caution">
    <text evidence="1">The sequence shown here is derived from an EMBL/GenBank/DDBJ whole genome shotgun (WGS) entry which is preliminary data.</text>
</comment>
<keyword evidence="2" id="KW-1185">Reference proteome</keyword>
<organism evidence="1 2">
    <name type="scientific">Brassica rapa subsp. trilocularis</name>
    <dbReference type="NCBI Taxonomy" id="1813537"/>
    <lineage>
        <taxon>Eukaryota</taxon>
        <taxon>Viridiplantae</taxon>
        <taxon>Streptophyta</taxon>
        <taxon>Embryophyta</taxon>
        <taxon>Tracheophyta</taxon>
        <taxon>Spermatophyta</taxon>
        <taxon>Magnoliopsida</taxon>
        <taxon>eudicotyledons</taxon>
        <taxon>Gunneridae</taxon>
        <taxon>Pentapetalae</taxon>
        <taxon>rosids</taxon>
        <taxon>malvids</taxon>
        <taxon>Brassicales</taxon>
        <taxon>Brassicaceae</taxon>
        <taxon>Brassiceae</taxon>
        <taxon>Brassica</taxon>
    </lineage>
</organism>
<evidence type="ECO:0008006" key="3">
    <source>
        <dbReference type="Google" id="ProtNLM"/>
    </source>
</evidence>
<dbReference type="Proteomes" id="UP000823674">
    <property type="component" value="Chromosome A10"/>
</dbReference>
<protein>
    <recommendedName>
        <fullName evidence="3">S-protein homolog</fullName>
    </recommendedName>
</protein>
<accession>A0ABQ7KN47</accession>
<proteinExistence type="predicted"/>
<name>A0ABQ7KN47_BRACM</name>
<evidence type="ECO:0000313" key="1">
    <source>
        <dbReference type="EMBL" id="KAG5375945.1"/>
    </source>
</evidence>
<reference evidence="1 2" key="1">
    <citation type="submission" date="2021-03" db="EMBL/GenBank/DDBJ databases">
        <authorList>
            <person name="King G.J."/>
            <person name="Bancroft I."/>
            <person name="Baten A."/>
            <person name="Bloomfield J."/>
            <person name="Borpatragohain P."/>
            <person name="He Z."/>
            <person name="Irish N."/>
            <person name="Irwin J."/>
            <person name="Liu K."/>
            <person name="Mauleon R.P."/>
            <person name="Moore J."/>
            <person name="Morris R."/>
            <person name="Ostergaard L."/>
            <person name="Wang B."/>
            <person name="Wells R."/>
        </authorList>
    </citation>
    <scope>NUCLEOTIDE SEQUENCE [LARGE SCALE GENOMIC DNA]</scope>
    <source>
        <strain evidence="1">R-o-18</strain>
        <tissue evidence="1">Leaf</tissue>
    </source>
</reference>
<gene>
    <name evidence="1" type="primary">A10p011340.1_BraROA</name>
    <name evidence="1" type="ORF">IGI04_040541</name>
</gene>